<dbReference type="EMBL" id="CAJOBH010206009">
    <property type="protein sequence ID" value="CAF4999004.1"/>
    <property type="molecule type" value="Genomic_DNA"/>
</dbReference>
<gene>
    <name evidence="1" type="ORF">BYL167_LOCUS55391</name>
    <name evidence="2" type="ORF">GIL414_LOCUS60113</name>
</gene>
<dbReference type="Proteomes" id="UP000681720">
    <property type="component" value="Unassembled WGS sequence"/>
</dbReference>
<comment type="caution">
    <text evidence="2">The sequence shown here is derived from an EMBL/GenBank/DDBJ whole genome shotgun (WGS) entry which is preliminary data.</text>
</comment>
<dbReference type="EMBL" id="CAJOBJ010230517">
    <property type="protein sequence ID" value="CAF5053782.1"/>
    <property type="molecule type" value="Genomic_DNA"/>
</dbReference>
<evidence type="ECO:0000313" key="2">
    <source>
        <dbReference type="EMBL" id="CAF5053782.1"/>
    </source>
</evidence>
<dbReference type="Proteomes" id="UP000681967">
    <property type="component" value="Unassembled WGS sequence"/>
</dbReference>
<organism evidence="2 3">
    <name type="scientific">Rotaria magnacalcarata</name>
    <dbReference type="NCBI Taxonomy" id="392030"/>
    <lineage>
        <taxon>Eukaryota</taxon>
        <taxon>Metazoa</taxon>
        <taxon>Spiralia</taxon>
        <taxon>Gnathifera</taxon>
        <taxon>Rotifera</taxon>
        <taxon>Eurotatoria</taxon>
        <taxon>Bdelloidea</taxon>
        <taxon>Philodinida</taxon>
        <taxon>Philodinidae</taxon>
        <taxon>Rotaria</taxon>
    </lineage>
</organism>
<name>A0A8S3E9V4_9BILA</name>
<evidence type="ECO:0000313" key="1">
    <source>
        <dbReference type="EMBL" id="CAF4999004.1"/>
    </source>
</evidence>
<feature type="non-terminal residue" evidence="2">
    <location>
        <position position="145"/>
    </location>
</feature>
<dbReference type="AlphaFoldDB" id="A0A8S3E9V4"/>
<evidence type="ECO:0000313" key="3">
    <source>
        <dbReference type="Proteomes" id="UP000681720"/>
    </source>
</evidence>
<proteinExistence type="predicted"/>
<sequence>CEIISSLLNKIHRPVVISYYAAKFFVNLCKTKVLSVDHPSVSLESLTTLVHLSTKSTINKCVYLYIECLDTLIYLLNGNSSLHHTAMYTEQLLSKLFIYIFTPTKILDEHADESSVVQLRSSSLTLLAVLSSHHEDIKKRIAEQE</sequence>
<feature type="non-terminal residue" evidence="2">
    <location>
        <position position="1"/>
    </location>
</feature>
<protein>
    <submittedName>
        <fullName evidence="2">Uncharacterized protein</fullName>
    </submittedName>
</protein>
<accession>A0A8S3E9V4</accession>
<reference evidence="2" key="1">
    <citation type="submission" date="2021-02" db="EMBL/GenBank/DDBJ databases">
        <authorList>
            <person name="Nowell W R."/>
        </authorList>
    </citation>
    <scope>NUCLEOTIDE SEQUENCE</scope>
</reference>